<dbReference type="EMBL" id="CP046172">
    <property type="protein sequence ID" value="QIS13300.1"/>
    <property type="molecule type" value="Genomic_DNA"/>
</dbReference>
<evidence type="ECO:0000259" key="1">
    <source>
        <dbReference type="Pfam" id="PF14534"/>
    </source>
</evidence>
<name>A0A6G9YJG6_9NOCA</name>
<dbReference type="RefSeq" id="WP_167475853.1">
    <property type="nucleotide sequence ID" value="NZ_CP046172.1"/>
</dbReference>
<sequence>MFSHDDSAVRAFILRYDANMKAGDFAALPSYFDDQLLVVTPNTARCVGRAEFLAAAEKRAGAMAWAVPRTEFAEQTVTDFGGQYWMVAARWTLSLSRSGETLDLRSDLLVRRADDGLRICAYLTRQDIGEYERATAAP</sequence>
<dbReference type="KEGG" id="nah:F5544_27230"/>
<organism evidence="2 3">
    <name type="scientific">Nocardia arthritidis</name>
    <dbReference type="NCBI Taxonomy" id="228602"/>
    <lineage>
        <taxon>Bacteria</taxon>
        <taxon>Bacillati</taxon>
        <taxon>Actinomycetota</taxon>
        <taxon>Actinomycetes</taxon>
        <taxon>Mycobacteriales</taxon>
        <taxon>Nocardiaceae</taxon>
        <taxon>Nocardia</taxon>
    </lineage>
</organism>
<gene>
    <name evidence="2" type="ORF">F5544_27230</name>
</gene>
<keyword evidence="3" id="KW-1185">Reference proteome</keyword>
<reference evidence="2 3" key="1">
    <citation type="journal article" date="2019" name="ACS Chem. Biol.">
        <title>Identification and Mobilization of a Cryptic Antibiotic Biosynthesis Gene Locus from a Human-Pathogenic Nocardia Isolate.</title>
        <authorList>
            <person name="Herisse M."/>
            <person name="Ishida K."/>
            <person name="Porter J.L."/>
            <person name="Howden B."/>
            <person name="Hertweck C."/>
            <person name="Stinear T.P."/>
            <person name="Pidot S.J."/>
        </authorList>
    </citation>
    <scope>NUCLEOTIDE SEQUENCE [LARGE SCALE GENOMIC DNA]</scope>
    <source>
        <strain evidence="2 3">AUSMDU00012717</strain>
    </source>
</reference>
<accession>A0A6G9YJG6</accession>
<proteinExistence type="predicted"/>
<dbReference type="Pfam" id="PF14534">
    <property type="entry name" value="DUF4440"/>
    <property type="match status" value="1"/>
</dbReference>
<dbReference type="AlphaFoldDB" id="A0A6G9YJG6"/>
<dbReference type="Proteomes" id="UP000503540">
    <property type="component" value="Chromosome"/>
</dbReference>
<evidence type="ECO:0000313" key="3">
    <source>
        <dbReference type="Proteomes" id="UP000503540"/>
    </source>
</evidence>
<dbReference type="InterPro" id="IPR027843">
    <property type="entry name" value="DUF4440"/>
</dbReference>
<evidence type="ECO:0000313" key="2">
    <source>
        <dbReference type="EMBL" id="QIS13300.1"/>
    </source>
</evidence>
<dbReference type="InterPro" id="IPR032710">
    <property type="entry name" value="NTF2-like_dom_sf"/>
</dbReference>
<dbReference type="Gene3D" id="3.10.450.50">
    <property type="match status" value="1"/>
</dbReference>
<dbReference type="SUPFAM" id="SSF54427">
    <property type="entry name" value="NTF2-like"/>
    <property type="match status" value="1"/>
</dbReference>
<feature type="domain" description="DUF4440" evidence="1">
    <location>
        <begin position="10"/>
        <end position="115"/>
    </location>
</feature>
<protein>
    <submittedName>
        <fullName evidence="2">DUF4440 domain-containing protein</fullName>
    </submittedName>
</protein>